<dbReference type="PANTHER" id="PTHR43884">
    <property type="entry name" value="ACYL-COA DEHYDROGENASE"/>
    <property type="match status" value="1"/>
</dbReference>
<proteinExistence type="inferred from homology"/>
<evidence type="ECO:0000256" key="2">
    <source>
        <dbReference type="ARBA" id="ARBA00009347"/>
    </source>
</evidence>
<dbReference type="InterPro" id="IPR009100">
    <property type="entry name" value="AcylCoA_DH/oxidase_NM_dom_sf"/>
</dbReference>
<accession>A0A8J2YVG3</accession>
<evidence type="ECO:0000256" key="3">
    <source>
        <dbReference type="ARBA" id="ARBA00022630"/>
    </source>
</evidence>
<dbReference type="AlphaFoldDB" id="A0A8J2YVG3"/>
<evidence type="ECO:0000259" key="7">
    <source>
        <dbReference type="Pfam" id="PF00441"/>
    </source>
</evidence>
<dbReference type="CDD" id="cd00567">
    <property type="entry name" value="ACAD"/>
    <property type="match status" value="1"/>
</dbReference>
<dbReference type="GO" id="GO:0050660">
    <property type="term" value="F:flavin adenine dinucleotide binding"/>
    <property type="evidence" value="ECO:0007669"/>
    <property type="project" value="InterPro"/>
</dbReference>
<keyword evidence="11" id="KW-1185">Reference proteome</keyword>
<organism evidence="10 11">
    <name type="scientific">Aliidongia dinghuensis</name>
    <dbReference type="NCBI Taxonomy" id="1867774"/>
    <lineage>
        <taxon>Bacteria</taxon>
        <taxon>Pseudomonadati</taxon>
        <taxon>Pseudomonadota</taxon>
        <taxon>Alphaproteobacteria</taxon>
        <taxon>Rhodospirillales</taxon>
        <taxon>Dongiaceae</taxon>
        <taxon>Aliidongia</taxon>
    </lineage>
</organism>
<comment type="caution">
    <text evidence="10">The sequence shown here is derived from an EMBL/GenBank/DDBJ whole genome shotgun (WGS) entry which is preliminary data.</text>
</comment>
<dbReference type="InterPro" id="IPR009075">
    <property type="entry name" value="AcylCo_DH/oxidase_C"/>
</dbReference>
<dbReference type="PANTHER" id="PTHR43884:SF20">
    <property type="entry name" value="ACYL-COA DEHYDROGENASE FADE28"/>
    <property type="match status" value="1"/>
</dbReference>
<feature type="domain" description="Acyl-CoA oxidase/dehydrogenase middle" evidence="8">
    <location>
        <begin position="122"/>
        <end position="214"/>
    </location>
</feature>
<reference evidence="10" key="2">
    <citation type="submission" date="2020-09" db="EMBL/GenBank/DDBJ databases">
        <authorList>
            <person name="Sun Q."/>
            <person name="Zhou Y."/>
        </authorList>
    </citation>
    <scope>NUCLEOTIDE SEQUENCE</scope>
    <source>
        <strain evidence="10">CGMCC 1.15725</strain>
    </source>
</reference>
<dbReference type="SUPFAM" id="SSF47203">
    <property type="entry name" value="Acyl-CoA dehydrogenase C-terminal domain-like"/>
    <property type="match status" value="1"/>
</dbReference>
<dbReference type="EMBL" id="BMJQ01000008">
    <property type="protein sequence ID" value="GGF24341.1"/>
    <property type="molecule type" value="Genomic_DNA"/>
</dbReference>
<evidence type="ECO:0000313" key="10">
    <source>
        <dbReference type="EMBL" id="GGF24341.1"/>
    </source>
</evidence>
<comment type="similarity">
    <text evidence="2 6">Belongs to the acyl-CoA dehydrogenase family.</text>
</comment>
<dbReference type="InterPro" id="IPR036250">
    <property type="entry name" value="AcylCo_DH-like_C"/>
</dbReference>
<evidence type="ECO:0000256" key="5">
    <source>
        <dbReference type="ARBA" id="ARBA00023002"/>
    </source>
</evidence>
<evidence type="ECO:0000259" key="8">
    <source>
        <dbReference type="Pfam" id="PF02770"/>
    </source>
</evidence>
<dbReference type="GO" id="GO:0003995">
    <property type="term" value="F:acyl-CoA dehydrogenase activity"/>
    <property type="evidence" value="ECO:0007669"/>
    <property type="project" value="TreeGrafter"/>
</dbReference>
<evidence type="ECO:0000313" key="11">
    <source>
        <dbReference type="Proteomes" id="UP000646365"/>
    </source>
</evidence>
<protein>
    <submittedName>
        <fullName evidence="10">Pimeloyl-CoA dehydrogenase small subunit</fullName>
    </submittedName>
</protein>
<dbReference type="Gene3D" id="1.20.140.10">
    <property type="entry name" value="Butyryl-CoA Dehydrogenase, subunit A, domain 3"/>
    <property type="match status" value="1"/>
</dbReference>
<dbReference type="InterPro" id="IPR006091">
    <property type="entry name" value="Acyl-CoA_Oxase/DH_mid-dom"/>
</dbReference>
<keyword evidence="5 6" id="KW-0560">Oxidoreductase</keyword>
<keyword evidence="4 6" id="KW-0274">FAD</keyword>
<sequence>MDFTLSETQRMLAETTDRLMRERYGFEERKKILAGPDGFSRALWATFAELGVTGLGIDEEYGGLNGTMGDLAVVAEAFGRALVVEPYMPTIVLGAGTLSLAGSDAQRTELLPQVAAGDLFLALAHGEPKSRYTLCHVDTRAEPDGADHLLTGAKAVVLGGDAADQFLVSARTAGTATDPHGISLFLVPKNAPGLTIRAYPNIDGTRAADLRLDRVRVPASARIGEPGQALPIVAHAVDRAIAYLCAEAVGAMQALNALTLDYLKTRTQFGVPIGSFQVLQHRMVDMEVALEQARSMAILAADRADDPHPHERSRAVSAAKVQIGRSGRLIGQSAVQMHGGIGITEEYAGGHYFKRLTLIDRTFGDADHHLARFAAAN</sequence>
<dbReference type="Gene3D" id="2.40.110.10">
    <property type="entry name" value="Butyryl-CoA Dehydrogenase, subunit A, domain 2"/>
    <property type="match status" value="1"/>
</dbReference>
<evidence type="ECO:0000256" key="1">
    <source>
        <dbReference type="ARBA" id="ARBA00001974"/>
    </source>
</evidence>
<gene>
    <name evidence="10" type="ORF">GCM10011611_32970</name>
</gene>
<dbReference type="RefSeq" id="WP_189047690.1">
    <property type="nucleotide sequence ID" value="NZ_BMJQ01000008.1"/>
</dbReference>
<evidence type="ECO:0000256" key="6">
    <source>
        <dbReference type="RuleBase" id="RU362125"/>
    </source>
</evidence>
<feature type="domain" description="Acyl-CoA dehydrogenase/oxidase N-terminal" evidence="9">
    <location>
        <begin position="6"/>
        <end position="118"/>
    </location>
</feature>
<dbReference type="Proteomes" id="UP000646365">
    <property type="component" value="Unassembled WGS sequence"/>
</dbReference>
<dbReference type="InterPro" id="IPR046373">
    <property type="entry name" value="Acyl-CoA_Oxase/DH_mid-dom_sf"/>
</dbReference>
<reference evidence="10" key="1">
    <citation type="journal article" date="2014" name="Int. J. Syst. Evol. Microbiol.">
        <title>Complete genome sequence of Corynebacterium casei LMG S-19264T (=DSM 44701T), isolated from a smear-ripened cheese.</title>
        <authorList>
            <consortium name="US DOE Joint Genome Institute (JGI-PGF)"/>
            <person name="Walter F."/>
            <person name="Albersmeier A."/>
            <person name="Kalinowski J."/>
            <person name="Ruckert C."/>
        </authorList>
    </citation>
    <scope>NUCLEOTIDE SEQUENCE</scope>
    <source>
        <strain evidence="10">CGMCC 1.15725</strain>
    </source>
</reference>
<dbReference type="InterPro" id="IPR037069">
    <property type="entry name" value="AcylCoA_DH/ox_N_sf"/>
</dbReference>
<dbReference type="SUPFAM" id="SSF56645">
    <property type="entry name" value="Acyl-CoA dehydrogenase NM domain-like"/>
    <property type="match status" value="1"/>
</dbReference>
<feature type="domain" description="Acyl-CoA dehydrogenase/oxidase C-terminal" evidence="7">
    <location>
        <begin position="243"/>
        <end position="358"/>
    </location>
</feature>
<dbReference type="Pfam" id="PF00441">
    <property type="entry name" value="Acyl-CoA_dh_1"/>
    <property type="match status" value="1"/>
</dbReference>
<dbReference type="Pfam" id="PF02771">
    <property type="entry name" value="Acyl-CoA_dh_N"/>
    <property type="match status" value="1"/>
</dbReference>
<dbReference type="InterPro" id="IPR013786">
    <property type="entry name" value="AcylCoA_DH/ox_N"/>
</dbReference>
<dbReference type="Gene3D" id="1.10.540.10">
    <property type="entry name" value="Acyl-CoA dehydrogenase/oxidase, N-terminal domain"/>
    <property type="match status" value="1"/>
</dbReference>
<evidence type="ECO:0000259" key="9">
    <source>
        <dbReference type="Pfam" id="PF02771"/>
    </source>
</evidence>
<keyword evidence="3 6" id="KW-0285">Flavoprotein</keyword>
<evidence type="ECO:0000256" key="4">
    <source>
        <dbReference type="ARBA" id="ARBA00022827"/>
    </source>
</evidence>
<name>A0A8J2YVG3_9PROT</name>
<comment type="cofactor">
    <cofactor evidence="1 6">
        <name>FAD</name>
        <dbReference type="ChEBI" id="CHEBI:57692"/>
    </cofactor>
</comment>
<dbReference type="Pfam" id="PF02770">
    <property type="entry name" value="Acyl-CoA_dh_M"/>
    <property type="match status" value="1"/>
</dbReference>